<feature type="compositionally biased region" description="Polar residues" evidence="1">
    <location>
        <begin position="212"/>
        <end position="221"/>
    </location>
</feature>
<protein>
    <submittedName>
        <fullName evidence="2">Uncharacterized protein</fullName>
    </submittedName>
</protein>
<feature type="compositionally biased region" description="Low complexity" evidence="1">
    <location>
        <begin position="228"/>
        <end position="239"/>
    </location>
</feature>
<feature type="region of interest" description="Disordered" evidence="1">
    <location>
        <begin position="1"/>
        <end position="183"/>
    </location>
</feature>
<feature type="compositionally biased region" description="Low complexity" evidence="1">
    <location>
        <begin position="63"/>
        <end position="81"/>
    </location>
</feature>
<feature type="region of interest" description="Disordered" evidence="1">
    <location>
        <begin position="276"/>
        <end position="326"/>
    </location>
</feature>
<name>A0ABR2H4W4_9EUKA</name>
<comment type="caution">
    <text evidence="2">The sequence shown here is derived from an EMBL/GenBank/DDBJ whole genome shotgun (WGS) entry which is preliminary data.</text>
</comment>
<sequence>MISQNNENTSAKSNESSVKSKENSKISKPSQNESNNTEKEEIQELFNNLDDELVEGRLKFPDSSNQSRSSSVTSNISSLKSQKNETLSSHKSQRTIKSKTSERSEMSEEQEKREVQELLNNLSEEMVEGTLKDPSRFHTNSSEKEISQNDEKKSVKSKTNKSILTQGTSKNGHITDNSDEQEKKELKEFLDNLKDELEVGILRDPNGLHPQDLSSSENTINGKEVTKSSKASSKISLESLKARQPSENSEEQEKKDLKELLDNLQDELEVGILRLPDGRHNYSSTASIRESDKVQTEKEGSKKTVSYISHASSKVSQNTSDSEKRELQEVLDNLSEELEIGILQEPK</sequence>
<proteinExistence type="predicted"/>
<keyword evidence="3" id="KW-1185">Reference proteome</keyword>
<dbReference type="EMBL" id="JAPFFF010000042">
    <property type="protein sequence ID" value="KAK8841267.1"/>
    <property type="molecule type" value="Genomic_DNA"/>
</dbReference>
<gene>
    <name evidence="2" type="ORF">M9Y10_027468</name>
</gene>
<evidence type="ECO:0000313" key="2">
    <source>
        <dbReference type="EMBL" id="KAK8841267.1"/>
    </source>
</evidence>
<dbReference type="Proteomes" id="UP001470230">
    <property type="component" value="Unassembled WGS sequence"/>
</dbReference>
<feature type="compositionally biased region" description="Basic and acidic residues" evidence="1">
    <location>
        <begin position="99"/>
        <end position="116"/>
    </location>
</feature>
<feature type="compositionally biased region" description="Polar residues" evidence="1">
    <location>
        <begin position="303"/>
        <end position="320"/>
    </location>
</feature>
<feature type="compositionally biased region" description="Basic and acidic residues" evidence="1">
    <location>
        <begin position="130"/>
        <end position="154"/>
    </location>
</feature>
<reference evidence="2 3" key="1">
    <citation type="submission" date="2024-04" db="EMBL/GenBank/DDBJ databases">
        <title>Tritrichomonas musculus Genome.</title>
        <authorList>
            <person name="Alves-Ferreira E."/>
            <person name="Grigg M."/>
            <person name="Lorenzi H."/>
            <person name="Galac M."/>
        </authorList>
    </citation>
    <scope>NUCLEOTIDE SEQUENCE [LARGE SCALE GENOMIC DNA]</scope>
    <source>
        <strain evidence="2 3">EAF2021</strain>
    </source>
</reference>
<evidence type="ECO:0000256" key="1">
    <source>
        <dbReference type="SAM" id="MobiDB-lite"/>
    </source>
</evidence>
<feature type="compositionally biased region" description="Polar residues" evidence="1">
    <location>
        <begin position="160"/>
        <end position="175"/>
    </location>
</feature>
<evidence type="ECO:0000313" key="3">
    <source>
        <dbReference type="Proteomes" id="UP001470230"/>
    </source>
</evidence>
<feature type="region of interest" description="Disordered" evidence="1">
    <location>
        <begin position="201"/>
        <end position="258"/>
    </location>
</feature>
<feature type="compositionally biased region" description="Basic and acidic residues" evidence="1">
    <location>
        <begin position="289"/>
        <end position="302"/>
    </location>
</feature>
<organism evidence="2 3">
    <name type="scientific">Tritrichomonas musculus</name>
    <dbReference type="NCBI Taxonomy" id="1915356"/>
    <lineage>
        <taxon>Eukaryota</taxon>
        <taxon>Metamonada</taxon>
        <taxon>Parabasalia</taxon>
        <taxon>Tritrichomonadida</taxon>
        <taxon>Tritrichomonadidae</taxon>
        <taxon>Tritrichomonas</taxon>
    </lineage>
</organism>
<accession>A0ABR2H4W4</accession>